<organism evidence="1 2">
    <name type="scientific">Corchorus capsularis</name>
    <name type="common">Jute</name>
    <dbReference type="NCBI Taxonomy" id="210143"/>
    <lineage>
        <taxon>Eukaryota</taxon>
        <taxon>Viridiplantae</taxon>
        <taxon>Streptophyta</taxon>
        <taxon>Embryophyta</taxon>
        <taxon>Tracheophyta</taxon>
        <taxon>Spermatophyta</taxon>
        <taxon>Magnoliopsida</taxon>
        <taxon>eudicotyledons</taxon>
        <taxon>Gunneridae</taxon>
        <taxon>Pentapetalae</taxon>
        <taxon>rosids</taxon>
        <taxon>malvids</taxon>
        <taxon>Malvales</taxon>
        <taxon>Malvaceae</taxon>
        <taxon>Grewioideae</taxon>
        <taxon>Apeibeae</taxon>
        <taxon>Corchorus</taxon>
    </lineage>
</organism>
<evidence type="ECO:0000313" key="1">
    <source>
        <dbReference type="EMBL" id="OMO80374.1"/>
    </source>
</evidence>
<gene>
    <name evidence="1" type="ORF">CCACVL1_13007</name>
</gene>
<sequence>MEKGEKGVETVLVLELEAQEILIKQVPGSGYVPLPEPEKEEVRVVVIVG</sequence>
<reference evidence="1 2" key="1">
    <citation type="submission" date="2013-09" db="EMBL/GenBank/DDBJ databases">
        <title>Corchorus capsularis genome sequencing.</title>
        <authorList>
            <person name="Alam M."/>
            <person name="Haque M.S."/>
            <person name="Islam M.S."/>
            <person name="Emdad E.M."/>
            <person name="Islam M.M."/>
            <person name="Ahmed B."/>
            <person name="Halim A."/>
            <person name="Hossen Q.M.M."/>
            <person name="Hossain M.Z."/>
            <person name="Ahmed R."/>
            <person name="Khan M.M."/>
            <person name="Islam R."/>
            <person name="Rashid M.M."/>
            <person name="Khan S.A."/>
            <person name="Rahman M.S."/>
            <person name="Alam M."/>
        </authorList>
    </citation>
    <scope>NUCLEOTIDE SEQUENCE [LARGE SCALE GENOMIC DNA]</scope>
    <source>
        <strain evidence="2">cv. CVL-1</strain>
        <tissue evidence="1">Whole seedling</tissue>
    </source>
</reference>
<dbReference type="Gramene" id="OMO80374">
    <property type="protein sequence ID" value="OMO80374"/>
    <property type="gene ID" value="CCACVL1_13007"/>
</dbReference>
<dbReference type="EMBL" id="AWWV01010309">
    <property type="protein sequence ID" value="OMO80374.1"/>
    <property type="molecule type" value="Genomic_DNA"/>
</dbReference>
<accession>A0A1R3ICT8</accession>
<proteinExistence type="predicted"/>
<comment type="caution">
    <text evidence="1">The sequence shown here is derived from an EMBL/GenBank/DDBJ whole genome shotgun (WGS) entry which is preliminary data.</text>
</comment>
<keyword evidence="2" id="KW-1185">Reference proteome</keyword>
<dbReference type="AlphaFoldDB" id="A0A1R3ICT8"/>
<name>A0A1R3ICT8_COCAP</name>
<dbReference type="Proteomes" id="UP000188268">
    <property type="component" value="Unassembled WGS sequence"/>
</dbReference>
<protein>
    <submittedName>
        <fullName evidence="1">Photosystem reaction center subunit H</fullName>
    </submittedName>
</protein>
<evidence type="ECO:0000313" key="2">
    <source>
        <dbReference type="Proteomes" id="UP000188268"/>
    </source>
</evidence>